<dbReference type="Proteomes" id="UP001285855">
    <property type="component" value="Unassembled WGS sequence"/>
</dbReference>
<evidence type="ECO:0000313" key="1">
    <source>
        <dbReference type="EMBL" id="MDY2588467.1"/>
    </source>
</evidence>
<reference evidence="1 2" key="1">
    <citation type="submission" date="2023-11" db="EMBL/GenBank/DDBJ databases">
        <title>Winogradskyella pelagius sp. nov., isolated from coastal sediment.</title>
        <authorList>
            <person name="Li F."/>
        </authorList>
    </citation>
    <scope>NUCLEOTIDE SEQUENCE [LARGE SCALE GENOMIC DNA]</scope>
    <source>
        <strain evidence="1 2">KCTC 23502</strain>
    </source>
</reference>
<dbReference type="PROSITE" id="PS51257">
    <property type="entry name" value="PROKAR_LIPOPROTEIN"/>
    <property type="match status" value="1"/>
</dbReference>
<protein>
    <submittedName>
        <fullName evidence="1">Uncharacterized protein</fullName>
    </submittedName>
</protein>
<comment type="caution">
    <text evidence="1">The sequence shown here is derived from an EMBL/GenBank/DDBJ whole genome shotgun (WGS) entry which is preliminary data.</text>
</comment>
<dbReference type="EMBL" id="JAXDAE010000018">
    <property type="protein sequence ID" value="MDY2588467.1"/>
    <property type="molecule type" value="Genomic_DNA"/>
</dbReference>
<name>A0ABU5EUR8_9FLAO</name>
<accession>A0ABU5EUR8</accession>
<evidence type="ECO:0000313" key="2">
    <source>
        <dbReference type="Proteomes" id="UP001285855"/>
    </source>
</evidence>
<dbReference type="RefSeq" id="WP_320556814.1">
    <property type="nucleotide sequence ID" value="NZ_JAXDAE010000018.1"/>
</dbReference>
<organism evidence="1 2">
    <name type="scientific">Winogradskyella aquimaris</name>
    <dbReference type="NCBI Taxonomy" id="864074"/>
    <lineage>
        <taxon>Bacteria</taxon>
        <taxon>Pseudomonadati</taxon>
        <taxon>Bacteroidota</taxon>
        <taxon>Flavobacteriia</taxon>
        <taxon>Flavobacteriales</taxon>
        <taxon>Flavobacteriaceae</taxon>
        <taxon>Winogradskyella</taxon>
    </lineage>
</organism>
<keyword evidence="2" id="KW-1185">Reference proteome</keyword>
<sequence length="237" mass="27796">MKKLIYLLVITIILSCNNERVLQLPEIESAEVTEVLDVSPVYIFYDETQPDSTLFNRKNLIGTTNWLVNVDKRLTLKQAIPHIQYLQNKRKKASMHKNEAAKNYFTCNDKSINNLGFLEFTNVDYKNVDIENDSLNLQLLDPSSEFYRSKLLLSAYIDLSIIFEKNRRIRYKNKFLSISDYISEIPVAQNIEIQSEGFSLDLYFDKELTFQDYIAIKSELSQIEREDIIVSPFEFIY</sequence>
<proteinExistence type="predicted"/>
<gene>
    <name evidence="1" type="ORF">SNF14_14050</name>
</gene>